<evidence type="ECO:0000313" key="6">
    <source>
        <dbReference type="Proteomes" id="UP001266305"/>
    </source>
</evidence>
<evidence type="ECO:0000256" key="3">
    <source>
        <dbReference type="PROSITE-ProRule" id="PRU00023"/>
    </source>
</evidence>
<dbReference type="InterPro" id="IPR002110">
    <property type="entry name" value="Ankyrin_rpt"/>
</dbReference>
<evidence type="ECO:0000256" key="4">
    <source>
        <dbReference type="SAM" id="MobiDB-lite"/>
    </source>
</evidence>
<evidence type="ECO:0000313" key="5">
    <source>
        <dbReference type="EMBL" id="KAK2110613.1"/>
    </source>
</evidence>
<proteinExistence type="predicted"/>
<dbReference type="PROSITE" id="PS50088">
    <property type="entry name" value="ANK_REPEAT"/>
    <property type="match status" value="1"/>
</dbReference>
<comment type="caution">
    <text evidence="5">The sequence shown here is derived from an EMBL/GenBank/DDBJ whole genome shotgun (WGS) entry which is preliminary data.</text>
</comment>
<feature type="compositionally biased region" description="Acidic residues" evidence="4">
    <location>
        <begin position="106"/>
        <end position="115"/>
    </location>
</feature>
<feature type="compositionally biased region" description="Basic and acidic residues" evidence="4">
    <location>
        <begin position="53"/>
        <end position="66"/>
    </location>
</feature>
<keyword evidence="2 3" id="KW-0040">ANK repeat</keyword>
<protein>
    <submittedName>
        <fullName evidence="5">Uncharacterized protein</fullName>
    </submittedName>
</protein>
<dbReference type="PANTHER" id="PTHR24147">
    <property type="entry name" value="ANKYRIN REPEAT DOMAIN 36-RELATED"/>
    <property type="match status" value="1"/>
</dbReference>
<organism evidence="5 6">
    <name type="scientific">Saguinus oedipus</name>
    <name type="common">Cotton-top tamarin</name>
    <name type="synonym">Oedipomidas oedipus</name>
    <dbReference type="NCBI Taxonomy" id="9490"/>
    <lineage>
        <taxon>Eukaryota</taxon>
        <taxon>Metazoa</taxon>
        <taxon>Chordata</taxon>
        <taxon>Craniata</taxon>
        <taxon>Vertebrata</taxon>
        <taxon>Euteleostomi</taxon>
        <taxon>Mammalia</taxon>
        <taxon>Eutheria</taxon>
        <taxon>Euarchontoglires</taxon>
        <taxon>Primates</taxon>
        <taxon>Haplorrhini</taxon>
        <taxon>Platyrrhini</taxon>
        <taxon>Cebidae</taxon>
        <taxon>Callitrichinae</taxon>
        <taxon>Saguinus</taxon>
    </lineage>
</organism>
<dbReference type="EMBL" id="JASSZA010000005">
    <property type="protein sequence ID" value="KAK2110613.1"/>
    <property type="molecule type" value="Genomic_DNA"/>
</dbReference>
<evidence type="ECO:0000256" key="2">
    <source>
        <dbReference type="ARBA" id="ARBA00023043"/>
    </source>
</evidence>
<feature type="region of interest" description="Disordered" evidence="4">
    <location>
        <begin position="95"/>
        <end position="115"/>
    </location>
</feature>
<dbReference type="InterPro" id="IPR050657">
    <property type="entry name" value="Ankyrin_repeat_domain"/>
</dbReference>
<keyword evidence="1" id="KW-0677">Repeat</keyword>
<dbReference type="Proteomes" id="UP001266305">
    <property type="component" value="Unassembled WGS sequence"/>
</dbReference>
<feature type="repeat" description="ANK" evidence="3">
    <location>
        <begin position="79"/>
        <end position="112"/>
    </location>
</feature>
<dbReference type="PANTHER" id="PTHR24147:SF66">
    <property type="entry name" value="POTE ANKYRIN DOMAIN FAMILY MEMBER D"/>
    <property type="match status" value="1"/>
</dbReference>
<feature type="region of interest" description="Disordered" evidence="4">
    <location>
        <begin position="35"/>
        <end position="70"/>
    </location>
</feature>
<name>A0ABQ9VMK7_SAGOE</name>
<gene>
    <name evidence="5" type="ORF">P7K49_010359</name>
</gene>
<accession>A0ABQ9VMK7</accession>
<sequence length="115" mass="12883">MSKCDDVTREDLAVTRASRWSLGLAVAAVSAMRRTFRGRSPEDQWPSGSLTSRRRDSSDTGSERAADTFALPQYRVDPRDLDELHRAAWRGDVPGLERVLLPGGPDVDERDNENR</sequence>
<evidence type="ECO:0000256" key="1">
    <source>
        <dbReference type="ARBA" id="ARBA00022737"/>
    </source>
</evidence>
<keyword evidence="6" id="KW-1185">Reference proteome</keyword>
<reference evidence="5 6" key="1">
    <citation type="submission" date="2023-05" db="EMBL/GenBank/DDBJ databases">
        <title>B98-5 Cell Line De Novo Hybrid Assembly: An Optical Mapping Approach.</title>
        <authorList>
            <person name="Kananen K."/>
            <person name="Auerbach J.A."/>
            <person name="Kautto E."/>
            <person name="Blachly J.S."/>
        </authorList>
    </citation>
    <scope>NUCLEOTIDE SEQUENCE [LARGE SCALE GENOMIC DNA]</scope>
    <source>
        <strain evidence="5">B95-8</strain>
        <tissue evidence="5">Cell line</tissue>
    </source>
</reference>